<dbReference type="GO" id="GO:0003887">
    <property type="term" value="F:DNA-directed DNA polymerase activity"/>
    <property type="evidence" value="ECO:0007669"/>
    <property type="project" value="UniProtKB-EC"/>
</dbReference>
<evidence type="ECO:0000259" key="13">
    <source>
        <dbReference type="SMART" id="SM00382"/>
    </source>
</evidence>
<dbReference type="Proteomes" id="UP001521209">
    <property type="component" value="Unassembled WGS sequence"/>
</dbReference>
<keyword evidence="15" id="KW-1185">Reference proteome</keyword>
<evidence type="ECO:0000256" key="11">
    <source>
        <dbReference type="RuleBase" id="RU364063"/>
    </source>
</evidence>
<dbReference type="InterPro" id="IPR012763">
    <property type="entry name" value="DNA_pol_III_sug/sutau_N"/>
</dbReference>
<dbReference type="Pfam" id="PF13177">
    <property type="entry name" value="DNA_pol3_delta2"/>
    <property type="match status" value="1"/>
</dbReference>
<dbReference type="EC" id="2.7.7.7" evidence="11"/>
<evidence type="ECO:0000256" key="7">
    <source>
        <dbReference type="ARBA" id="ARBA00022833"/>
    </source>
</evidence>
<proteinExistence type="inferred from homology"/>
<evidence type="ECO:0000313" key="14">
    <source>
        <dbReference type="EMBL" id="MCF3946084.1"/>
    </source>
</evidence>
<evidence type="ECO:0000256" key="10">
    <source>
        <dbReference type="ARBA" id="ARBA00049244"/>
    </source>
</evidence>
<dbReference type="Pfam" id="PF12362">
    <property type="entry name" value="DUF3646"/>
    <property type="match status" value="1"/>
</dbReference>
<dbReference type="PANTHER" id="PTHR11669">
    <property type="entry name" value="REPLICATION FACTOR C / DNA POLYMERASE III GAMMA-TAU SUBUNIT"/>
    <property type="match status" value="1"/>
</dbReference>
<comment type="caution">
    <text evidence="14">The sequence shown here is derived from an EMBL/GenBank/DDBJ whole genome shotgun (WGS) entry which is preliminary data.</text>
</comment>
<keyword evidence="2 11" id="KW-0808">Transferase</keyword>
<evidence type="ECO:0000256" key="3">
    <source>
        <dbReference type="ARBA" id="ARBA00022695"/>
    </source>
</evidence>
<keyword evidence="9 11" id="KW-0239">DNA-directed DNA polymerase</keyword>
<dbReference type="CDD" id="cd18137">
    <property type="entry name" value="HLD_clamp_pol_III_gamma_tau"/>
    <property type="match status" value="1"/>
</dbReference>
<feature type="region of interest" description="Disordered" evidence="12">
    <location>
        <begin position="1"/>
        <end position="35"/>
    </location>
</feature>
<dbReference type="InterPro" id="IPR003593">
    <property type="entry name" value="AAA+_ATPase"/>
</dbReference>
<keyword evidence="8 11" id="KW-0067">ATP-binding</keyword>
<dbReference type="NCBIfam" id="NF006585">
    <property type="entry name" value="PRK09111.1"/>
    <property type="match status" value="1"/>
</dbReference>
<comment type="subunit">
    <text evidence="11">DNA polymerase III contains a core (composed of alpha, epsilon and theta chains) that associates with a tau subunit. This core dimerizes to form the POLIII' complex. PolIII' associates with the gamma complex (composed of gamma, delta, delta', psi and chi chains) and with the beta chain to form the complete DNA polymerase III complex.</text>
</comment>
<gene>
    <name evidence="11" type="primary">dnaX</name>
    <name evidence="14" type="ORF">L2A60_05225</name>
</gene>
<dbReference type="SUPFAM" id="SSF48019">
    <property type="entry name" value="post-AAA+ oligomerization domain-like"/>
    <property type="match status" value="1"/>
</dbReference>
<name>A0ABS9DTM1_9PROT</name>
<accession>A0ABS9DTM1</accession>
<evidence type="ECO:0000256" key="6">
    <source>
        <dbReference type="ARBA" id="ARBA00022741"/>
    </source>
</evidence>
<evidence type="ECO:0000256" key="8">
    <source>
        <dbReference type="ARBA" id="ARBA00022840"/>
    </source>
</evidence>
<dbReference type="SMART" id="SM00382">
    <property type="entry name" value="AAA"/>
    <property type="match status" value="1"/>
</dbReference>
<dbReference type="CDD" id="cd00009">
    <property type="entry name" value="AAA"/>
    <property type="match status" value="1"/>
</dbReference>
<dbReference type="Gene3D" id="3.40.50.300">
    <property type="entry name" value="P-loop containing nucleotide triphosphate hydrolases"/>
    <property type="match status" value="1"/>
</dbReference>
<comment type="catalytic activity">
    <reaction evidence="10 11">
        <text>DNA(n) + a 2'-deoxyribonucleoside 5'-triphosphate = DNA(n+1) + diphosphate</text>
        <dbReference type="Rhea" id="RHEA:22508"/>
        <dbReference type="Rhea" id="RHEA-COMP:17339"/>
        <dbReference type="Rhea" id="RHEA-COMP:17340"/>
        <dbReference type="ChEBI" id="CHEBI:33019"/>
        <dbReference type="ChEBI" id="CHEBI:61560"/>
        <dbReference type="ChEBI" id="CHEBI:173112"/>
        <dbReference type="EC" id="2.7.7.7"/>
    </reaction>
</comment>
<feature type="region of interest" description="Disordered" evidence="12">
    <location>
        <begin position="577"/>
        <end position="617"/>
    </location>
</feature>
<evidence type="ECO:0000256" key="9">
    <source>
        <dbReference type="ARBA" id="ARBA00022932"/>
    </source>
</evidence>
<evidence type="ECO:0000313" key="15">
    <source>
        <dbReference type="Proteomes" id="UP001521209"/>
    </source>
</evidence>
<dbReference type="Pfam" id="PF12169">
    <property type="entry name" value="DNA_pol3_gamma3"/>
    <property type="match status" value="1"/>
</dbReference>
<feature type="domain" description="AAA+ ATPase" evidence="13">
    <location>
        <begin position="78"/>
        <end position="225"/>
    </location>
</feature>
<keyword evidence="6 11" id="KW-0547">Nucleotide-binding</keyword>
<dbReference type="Gene3D" id="1.10.8.60">
    <property type="match status" value="1"/>
</dbReference>
<evidence type="ECO:0000256" key="1">
    <source>
        <dbReference type="ARBA" id="ARBA00006360"/>
    </source>
</evidence>
<evidence type="ECO:0000256" key="5">
    <source>
        <dbReference type="ARBA" id="ARBA00022723"/>
    </source>
</evidence>
<comment type="similarity">
    <text evidence="1 11">Belongs to the DnaX/STICHEL family.</text>
</comment>
<dbReference type="PANTHER" id="PTHR11669:SF0">
    <property type="entry name" value="PROTEIN STICHEL-LIKE 2"/>
    <property type="match status" value="1"/>
</dbReference>
<evidence type="ECO:0000256" key="4">
    <source>
        <dbReference type="ARBA" id="ARBA00022705"/>
    </source>
</evidence>
<dbReference type="SUPFAM" id="SSF52540">
    <property type="entry name" value="P-loop containing nucleoside triphosphate hydrolases"/>
    <property type="match status" value="1"/>
</dbReference>
<dbReference type="InterPro" id="IPR027417">
    <property type="entry name" value="P-loop_NTPase"/>
</dbReference>
<sequence>MAGLFDDDDANGRQPADVPPPSGPSLFNDELPMPEPEPVHAQAYRVLARKYRPTNFDDLIGQDGLVRTLRNAFAMGRIAHAFMLTGVRGVGKTTTARILARALNCTGPDGQGGPTPDPCGVCDNCVAILADRHPDVIEMDAASNTGVDDVREIIEATRFRPMIARTKVFIIDEVHMLSRNAFNALLKTLEEPPPHVKFVFATTEIRKVPVTVLSRCQRFDLKRVPVDVLTAHFGRVAARESIAIEPEALDAIARAADGSVRDGLSLLDQAIARGADDGAVITGALVAEMLGLADRGFVFDLIEAVAGGLVAEALGVMDRAHQRGADPVMLMQDLLGLAHTLSRLKSIPSLAHGGSLPELERTRGAALAEQLSIPWLGRLWQMLLKGIGEVEQATDRRAAAEMILVRLCFVADLPPPGELVRRLSGETAATKTPPSISRSNPGPGARAVVNGPPIADAAPGASPSLARFEDVVALAGAKRDAWLSAHLRHDARLVRFAPPVIELNLSPAAPRDLASRLAALLEAETGRRWTIALSREAGAPSLAEAEASALDAARADALAHPLVQAIFAAFPGAKVESVHREKPEAEPDSASVPLAEPPPISDEDFDSDYPADMEIDR</sequence>
<dbReference type="InterPro" id="IPR008921">
    <property type="entry name" value="DNA_pol3_clamp-load_cplx_C"/>
</dbReference>
<reference evidence="14 15" key="1">
    <citation type="submission" date="2022-01" db="EMBL/GenBank/DDBJ databases">
        <authorList>
            <person name="Won M."/>
            <person name="Kim S.-J."/>
            <person name="Kwon S.-W."/>
        </authorList>
    </citation>
    <scope>NUCLEOTIDE SEQUENCE [LARGE SCALE GENOMIC DNA]</scope>
    <source>
        <strain evidence="14 15">KCTC 23505</strain>
    </source>
</reference>
<dbReference type="InterPro" id="IPR050238">
    <property type="entry name" value="DNA_Rep/Repair_Clamp_Loader"/>
</dbReference>
<feature type="compositionally biased region" description="Acidic residues" evidence="12">
    <location>
        <begin position="601"/>
        <end position="617"/>
    </location>
</feature>
<comment type="function">
    <text evidence="11">DNA polymerase III is a complex, multichain enzyme responsible for most of the replicative synthesis in bacteria. This DNA polymerase also exhibits 3' to 5' exonuclease activity.</text>
</comment>
<dbReference type="EMBL" id="JAKGBZ010000007">
    <property type="protein sequence ID" value="MCF3946084.1"/>
    <property type="molecule type" value="Genomic_DNA"/>
</dbReference>
<dbReference type="NCBIfam" id="TIGR02397">
    <property type="entry name" value="dnaX_nterm"/>
    <property type="match status" value="1"/>
</dbReference>
<dbReference type="Gene3D" id="1.20.272.10">
    <property type="match status" value="1"/>
</dbReference>
<keyword evidence="4 11" id="KW-0235">DNA replication</keyword>
<protein>
    <recommendedName>
        <fullName evidence="11">DNA polymerase III subunit gamma/tau</fullName>
        <ecNumber evidence="11">2.7.7.7</ecNumber>
    </recommendedName>
</protein>
<dbReference type="RefSeq" id="WP_235703318.1">
    <property type="nucleotide sequence ID" value="NZ_JAKGBZ010000007.1"/>
</dbReference>
<organism evidence="14 15">
    <name type="scientific">Acidiphilium iwatense</name>
    <dbReference type="NCBI Taxonomy" id="768198"/>
    <lineage>
        <taxon>Bacteria</taxon>
        <taxon>Pseudomonadati</taxon>
        <taxon>Pseudomonadota</taxon>
        <taxon>Alphaproteobacteria</taxon>
        <taxon>Acetobacterales</taxon>
        <taxon>Acidocellaceae</taxon>
        <taxon>Acidiphilium</taxon>
    </lineage>
</organism>
<dbReference type="InterPro" id="IPR045085">
    <property type="entry name" value="HLD_clamp_pol_III_gamma_tau"/>
</dbReference>
<keyword evidence="5" id="KW-0479">Metal-binding</keyword>
<dbReference type="InterPro" id="IPR022107">
    <property type="entry name" value="DNA_pol_III_gamma/tau_C"/>
</dbReference>
<evidence type="ECO:0000256" key="12">
    <source>
        <dbReference type="SAM" id="MobiDB-lite"/>
    </source>
</evidence>
<dbReference type="Pfam" id="PF22608">
    <property type="entry name" value="DNAX_ATPase_lid"/>
    <property type="match status" value="1"/>
</dbReference>
<evidence type="ECO:0000256" key="2">
    <source>
        <dbReference type="ARBA" id="ARBA00022679"/>
    </source>
</evidence>
<dbReference type="InterPro" id="IPR022754">
    <property type="entry name" value="DNA_pol_III_gamma-3"/>
</dbReference>
<keyword evidence="7" id="KW-0862">Zinc</keyword>
<keyword evidence="3 11" id="KW-0548">Nucleotidyltransferase</keyword>